<gene>
    <name evidence="6" type="primary">nadK</name>
    <name evidence="7" type="ordered locus">COPRO5265_0778</name>
</gene>
<dbReference type="Gene3D" id="3.40.50.10330">
    <property type="entry name" value="Probable inorganic polyphosphate/atp-NAD kinase, domain 1"/>
    <property type="match status" value="1"/>
</dbReference>
<dbReference type="InterPro" id="IPR002504">
    <property type="entry name" value="NADK"/>
</dbReference>
<feature type="binding site" evidence="6">
    <location>
        <position position="60"/>
    </location>
    <ligand>
        <name>NAD(+)</name>
        <dbReference type="ChEBI" id="CHEBI:57540"/>
    </ligand>
</feature>
<dbReference type="GO" id="GO:0006741">
    <property type="term" value="P:NADP+ biosynthetic process"/>
    <property type="evidence" value="ECO:0007669"/>
    <property type="project" value="UniProtKB-UniRule"/>
</dbReference>
<keyword evidence="2 6" id="KW-0418">Kinase</keyword>
<keyword evidence="1 6" id="KW-0808">Transferase</keyword>
<feature type="binding site" evidence="6">
    <location>
        <position position="158"/>
    </location>
    <ligand>
        <name>NAD(+)</name>
        <dbReference type="ChEBI" id="CHEBI:57540"/>
    </ligand>
</feature>
<sequence length="272" mass="30085">MMGGTVRFKSFHIESHLWKTSAFEVVELFRQTARTRGLEETTCQDADVLVAIGGDGTFLRTAQMAFTFKKPFWSLGTGRLNFLPNNVPDIHKAMADFFEGDLEVEYLPVYRWLLGEKDVSSRSGFFINDLVVAKPGYDTTITLRVLVDGRDIISAVGDGVIISTPLGSTAYNLSAGGPVMDRGVRGFCVTPLNAHQTNLRPLIVPEEREIGVQVIEAYKGAVAVADGSTSCQLPVSKMIRIWSSGEVVKHLINRDAMTFYERVIRKFGWLGS</sequence>
<comment type="function">
    <text evidence="6">Involved in the regulation of the intracellular balance of NAD and NADP, and is a key enzyme in the biosynthesis of NADP. Catalyzes specifically the phosphorylation on 2'-hydroxyl of the adenosine moiety of NAD to yield NADP.</text>
</comment>
<dbReference type="GO" id="GO:0019674">
    <property type="term" value="P:NAD+ metabolic process"/>
    <property type="evidence" value="ECO:0007669"/>
    <property type="project" value="InterPro"/>
</dbReference>
<keyword evidence="6" id="KW-0067">ATP-binding</keyword>
<feature type="binding site" evidence="6">
    <location>
        <position position="166"/>
    </location>
    <ligand>
        <name>NAD(+)</name>
        <dbReference type="ChEBI" id="CHEBI:57540"/>
    </ligand>
</feature>
<dbReference type="InterPro" id="IPR017437">
    <property type="entry name" value="ATP-NAD_kinase_PpnK-typ_C"/>
</dbReference>
<dbReference type="GO" id="GO:0046872">
    <property type="term" value="F:metal ion binding"/>
    <property type="evidence" value="ECO:0007669"/>
    <property type="project" value="UniProtKB-UniRule"/>
</dbReference>
<dbReference type="GO" id="GO:0005737">
    <property type="term" value="C:cytoplasm"/>
    <property type="evidence" value="ECO:0007669"/>
    <property type="project" value="UniProtKB-SubCell"/>
</dbReference>
<name>B5Y8M8_COPPD</name>
<evidence type="ECO:0000256" key="3">
    <source>
        <dbReference type="ARBA" id="ARBA00022857"/>
    </source>
</evidence>
<feature type="binding site" evidence="6">
    <location>
        <begin position="128"/>
        <end position="129"/>
    </location>
    <ligand>
        <name>NAD(+)</name>
        <dbReference type="ChEBI" id="CHEBI:57540"/>
    </ligand>
</feature>
<dbReference type="Proteomes" id="UP000001732">
    <property type="component" value="Chromosome"/>
</dbReference>
<dbReference type="Gene3D" id="2.60.200.30">
    <property type="entry name" value="Probable inorganic polyphosphate/atp-NAD kinase, domain 2"/>
    <property type="match status" value="1"/>
</dbReference>
<keyword evidence="8" id="KW-1185">Reference proteome</keyword>
<evidence type="ECO:0000256" key="2">
    <source>
        <dbReference type="ARBA" id="ARBA00022777"/>
    </source>
</evidence>
<comment type="similarity">
    <text evidence="6">Belongs to the NAD kinase family.</text>
</comment>
<dbReference type="GO" id="GO:0003951">
    <property type="term" value="F:NAD+ kinase activity"/>
    <property type="evidence" value="ECO:0007669"/>
    <property type="project" value="UniProtKB-UniRule"/>
</dbReference>
<evidence type="ECO:0000313" key="8">
    <source>
        <dbReference type="Proteomes" id="UP000001732"/>
    </source>
</evidence>
<dbReference type="HOGENOM" id="CLU_008831_0_0_9"/>
<comment type="subcellular location">
    <subcellularLocation>
        <location evidence="6">Cytoplasm</location>
    </subcellularLocation>
</comment>
<comment type="cofactor">
    <cofactor evidence="6">
        <name>a divalent metal cation</name>
        <dbReference type="ChEBI" id="CHEBI:60240"/>
    </cofactor>
</comment>
<keyword evidence="3 6" id="KW-0521">NADP</keyword>
<feature type="binding site" evidence="6">
    <location>
        <begin position="55"/>
        <end position="56"/>
    </location>
    <ligand>
        <name>NAD(+)</name>
        <dbReference type="ChEBI" id="CHEBI:57540"/>
    </ligand>
</feature>
<keyword evidence="6" id="KW-0547">Nucleotide-binding</keyword>
<feature type="active site" description="Proton acceptor" evidence="6">
    <location>
        <position position="55"/>
    </location>
</feature>
<evidence type="ECO:0000256" key="1">
    <source>
        <dbReference type="ARBA" id="ARBA00022679"/>
    </source>
</evidence>
<feature type="binding site" evidence="6">
    <location>
        <begin position="169"/>
        <end position="174"/>
    </location>
    <ligand>
        <name>NAD(+)</name>
        <dbReference type="ChEBI" id="CHEBI:57540"/>
    </ligand>
</feature>
<dbReference type="RefSeq" id="WP_012544443.1">
    <property type="nucleotide sequence ID" value="NC_011295.1"/>
</dbReference>
<dbReference type="SUPFAM" id="SSF111331">
    <property type="entry name" value="NAD kinase/diacylglycerol kinase-like"/>
    <property type="match status" value="1"/>
</dbReference>
<reference evidence="7 8" key="2">
    <citation type="journal article" date="2014" name="Genome Announc.">
        <title>Complete Genome Sequence of Coprothermobacter proteolyticus DSM 5265.</title>
        <authorList>
            <person name="Alexiev A."/>
            <person name="Coil D.A."/>
            <person name="Badger J.H."/>
            <person name="Enticknap J."/>
            <person name="Ward N."/>
            <person name="Robb F.T."/>
            <person name="Eisen J.A."/>
        </authorList>
    </citation>
    <scope>NUCLEOTIDE SEQUENCE [LARGE SCALE GENOMIC DNA]</scope>
    <source>
        <strain evidence="8">ATCC 35245 / DSM 5265 / OCM 4 / BT</strain>
    </source>
</reference>
<dbReference type="KEGG" id="cpo:COPRO5265_0778"/>
<dbReference type="PANTHER" id="PTHR20275">
    <property type="entry name" value="NAD KINASE"/>
    <property type="match status" value="1"/>
</dbReference>
<dbReference type="STRING" id="309798.COPRO5265_0778"/>
<dbReference type="GO" id="GO:0051287">
    <property type="term" value="F:NAD binding"/>
    <property type="evidence" value="ECO:0007669"/>
    <property type="project" value="UniProtKB-ARBA"/>
</dbReference>
<dbReference type="Pfam" id="PF01513">
    <property type="entry name" value="NAD_kinase"/>
    <property type="match status" value="1"/>
</dbReference>
<dbReference type="InterPro" id="IPR017438">
    <property type="entry name" value="ATP-NAD_kinase_N"/>
</dbReference>
<dbReference type="HAMAP" id="MF_00361">
    <property type="entry name" value="NAD_kinase"/>
    <property type="match status" value="1"/>
</dbReference>
<dbReference type="EMBL" id="CP001145">
    <property type="protein sequence ID" value="ACI17791.1"/>
    <property type="molecule type" value="Genomic_DNA"/>
</dbReference>
<dbReference type="eggNOG" id="COG0061">
    <property type="taxonomic scope" value="Bacteria"/>
</dbReference>
<keyword evidence="4 6" id="KW-0520">NAD</keyword>
<evidence type="ECO:0000256" key="6">
    <source>
        <dbReference type="HAMAP-Rule" id="MF_00361"/>
    </source>
</evidence>
<keyword evidence="6" id="KW-0963">Cytoplasm</keyword>
<accession>B5Y8M8</accession>
<protein>
    <recommendedName>
        <fullName evidence="6">NAD kinase</fullName>
        <ecNumber evidence="6">2.7.1.23</ecNumber>
    </recommendedName>
    <alternativeName>
        <fullName evidence="6">ATP-dependent NAD kinase</fullName>
    </alternativeName>
</protein>
<dbReference type="Pfam" id="PF20143">
    <property type="entry name" value="NAD_kinase_C"/>
    <property type="match status" value="1"/>
</dbReference>
<comment type="catalytic activity">
    <reaction evidence="5 6">
        <text>NAD(+) + ATP = ADP + NADP(+) + H(+)</text>
        <dbReference type="Rhea" id="RHEA:18629"/>
        <dbReference type="ChEBI" id="CHEBI:15378"/>
        <dbReference type="ChEBI" id="CHEBI:30616"/>
        <dbReference type="ChEBI" id="CHEBI:57540"/>
        <dbReference type="ChEBI" id="CHEBI:58349"/>
        <dbReference type="ChEBI" id="CHEBI:456216"/>
        <dbReference type="EC" id="2.7.1.23"/>
    </reaction>
</comment>
<evidence type="ECO:0000256" key="4">
    <source>
        <dbReference type="ARBA" id="ARBA00023027"/>
    </source>
</evidence>
<dbReference type="InterPro" id="IPR016064">
    <property type="entry name" value="NAD/diacylglycerol_kinase_sf"/>
</dbReference>
<reference evidence="8" key="1">
    <citation type="submission" date="2008-08" db="EMBL/GenBank/DDBJ databases">
        <title>The complete genome sequence of Coprothermobacter proteolyticus strain ATCC 5245 / DSM 5265 / BT.</title>
        <authorList>
            <person name="Dodson R.J."/>
            <person name="Durkin A.S."/>
            <person name="Wu M."/>
            <person name="Eisen J."/>
            <person name="Sutton G."/>
        </authorList>
    </citation>
    <scope>NUCLEOTIDE SEQUENCE [LARGE SCALE GENOMIC DNA]</scope>
    <source>
        <strain evidence="8">ATCC 35245 / DSM 5265 / OCM 4 / BT</strain>
    </source>
</reference>
<dbReference type="AlphaFoldDB" id="B5Y8M8"/>
<dbReference type="PANTHER" id="PTHR20275:SF0">
    <property type="entry name" value="NAD KINASE"/>
    <property type="match status" value="1"/>
</dbReference>
<dbReference type="GO" id="GO:0005524">
    <property type="term" value="F:ATP binding"/>
    <property type="evidence" value="ECO:0007669"/>
    <property type="project" value="UniProtKB-KW"/>
</dbReference>
<proteinExistence type="inferred from homology"/>
<dbReference type="EC" id="2.7.1.23" evidence="6"/>
<evidence type="ECO:0000256" key="5">
    <source>
        <dbReference type="ARBA" id="ARBA00047925"/>
    </source>
</evidence>
<evidence type="ECO:0000313" key="7">
    <source>
        <dbReference type="EMBL" id="ACI17791.1"/>
    </source>
</evidence>
<comment type="caution">
    <text evidence="6">Lacks conserved residue(s) required for the propagation of feature annotation.</text>
</comment>
<organism evidence="7 8">
    <name type="scientific">Coprothermobacter proteolyticus (strain ATCC 35245 / DSM 5265 / OCM 4 / BT)</name>
    <dbReference type="NCBI Taxonomy" id="309798"/>
    <lineage>
        <taxon>Bacteria</taxon>
        <taxon>Pseudomonadati</taxon>
        <taxon>Coprothermobacterota</taxon>
        <taxon>Coprothermobacteria</taxon>
        <taxon>Coprothermobacterales</taxon>
        <taxon>Coprothermobacteraceae</taxon>
        <taxon>Coprothermobacter</taxon>
    </lineage>
</organism>